<dbReference type="InterPro" id="IPR045445">
    <property type="entry name" value="DUF6502"/>
</dbReference>
<evidence type="ECO:0000256" key="1">
    <source>
        <dbReference type="SAM" id="MobiDB-lite"/>
    </source>
</evidence>
<dbReference type="EMBL" id="JBHRXX010000005">
    <property type="protein sequence ID" value="MFC3683975.1"/>
    <property type="molecule type" value="Genomic_DNA"/>
</dbReference>
<name>A0ABV7W2H7_9BURK</name>
<protein>
    <submittedName>
        <fullName evidence="2">DUF6502 family protein</fullName>
    </submittedName>
</protein>
<proteinExistence type="predicted"/>
<sequence>MNPNDASSMPESEREPSPALRGAAPGGPSPALVRALRKLLRPLVRLMLAHGITYTYLADLLKGLFVEVAEQDFRLDDKPPTDSRVSLVSGVHRKDVARLRGLLASAEAIESSVVPRGAQLVAHWMGNPRYLLEDGSPRPLARLVSEGGELSFEALVASVNSDIRSRVVLDEWLSLGVVHLDDLGRVCLNTAAFVPSRGADEKAFYLGHNLHDHASAAVHNLLAGQPPFMERSVHYNGLTPASVERLNKMSEQSGMKVLLAINKAAMDAEAQDQADAARDGLPPPDQRFTFGMYFFSERSAPPPAPASTDEQEAA</sequence>
<evidence type="ECO:0000313" key="2">
    <source>
        <dbReference type="EMBL" id="MFC3683975.1"/>
    </source>
</evidence>
<feature type="region of interest" description="Disordered" evidence="1">
    <location>
        <begin position="1"/>
        <end position="27"/>
    </location>
</feature>
<keyword evidence="3" id="KW-1185">Reference proteome</keyword>
<evidence type="ECO:0000313" key="3">
    <source>
        <dbReference type="Proteomes" id="UP001595729"/>
    </source>
</evidence>
<dbReference type="Proteomes" id="UP001595729">
    <property type="component" value="Unassembled WGS sequence"/>
</dbReference>
<comment type="caution">
    <text evidence="2">The sequence shown here is derived from an EMBL/GenBank/DDBJ whole genome shotgun (WGS) entry which is preliminary data.</text>
</comment>
<dbReference type="RefSeq" id="WP_382173541.1">
    <property type="nucleotide sequence ID" value="NZ_JBHRXX010000005.1"/>
</dbReference>
<feature type="region of interest" description="Disordered" evidence="1">
    <location>
        <begin position="270"/>
        <end position="314"/>
    </location>
</feature>
<organism evidence="2 3">
    <name type="scientific">Hydrogenophaga luteola</name>
    <dbReference type="NCBI Taxonomy" id="1591122"/>
    <lineage>
        <taxon>Bacteria</taxon>
        <taxon>Pseudomonadati</taxon>
        <taxon>Pseudomonadota</taxon>
        <taxon>Betaproteobacteria</taxon>
        <taxon>Burkholderiales</taxon>
        <taxon>Comamonadaceae</taxon>
        <taxon>Hydrogenophaga</taxon>
    </lineage>
</organism>
<gene>
    <name evidence="2" type="ORF">ACFOPI_10255</name>
</gene>
<dbReference type="Pfam" id="PF20112">
    <property type="entry name" value="DUF6502"/>
    <property type="match status" value="1"/>
</dbReference>
<accession>A0ABV7W2H7</accession>
<reference evidence="3" key="1">
    <citation type="journal article" date="2019" name="Int. J. Syst. Evol. Microbiol.">
        <title>The Global Catalogue of Microorganisms (GCM) 10K type strain sequencing project: providing services to taxonomists for standard genome sequencing and annotation.</title>
        <authorList>
            <consortium name="The Broad Institute Genomics Platform"/>
            <consortium name="The Broad Institute Genome Sequencing Center for Infectious Disease"/>
            <person name="Wu L."/>
            <person name="Ma J."/>
        </authorList>
    </citation>
    <scope>NUCLEOTIDE SEQUENCE [LARGE SCALE GENOMIC DNA]</scope>
    <source>
        <strain evidence="3">KCTC 42501</strain>
    </source>
</reference>